<gene>
    <name evidence="1" type="ORF">JFY71_00635</name>
</gene>
<evidence type="ECO:0000313" key="2">
    <source>
        <dbReference type="Proteomes" id="UP000595814"/>
    </source>
</evidence>
<sequence>MEKLKLALLGCGHLNEIVARALKDGYLPEYELVGALGRNSDKVVEFSKKYNCTPCNNIDQLLSLNPDFVAEAASVEAVKNYGERILKNGASLVVLSIGAFADSEFYEQIKNTAFENNKKVYIASGAVGGFDVLRTASLMSPITAKISSKKSPKSLEKTPLYRGGLLDIREKEQVFTGTTKEAIEILPTHVNVAIATALASAGPENTKMKIDALPNFKGDEYKIEIEGEEVKTDLNIYSKTSDIAGWSVVFILQNIVSPIVF</sequence>
<organism evidence="1 2">
    <name type="scientific">Miniphocaeibacter halophilus</name>
    <dbReference type="NCBI Taxonomy" id="2931922"/>
    <lineage>
        <taxon>Bacteria</taxon>
        <taxon>Bacillati</taxon>
        <taxon>Bacillota</taxon>
        <taxon>Tissierellia</taxon>
        <taxon>Tissierellales</taxon>
        <taxon>Peptoniphilaceae</taxon>
        <taxon>Miniphocaeibacter</taxon>
    </lineage>
</organism>
<protein>
    <submittedName>
        <fullName evidence="1">DUF108 domain-containing protein</fullName>
    </submittedName>
</protein>
<keyword evidence="2" id="KW-1185">Reference proteome</keyword>
<dbReference type="EMBL" id="CP066744">
    <property type="protein sequence ID" value="QQK08075.1"/>
    <property type="molecule type" value="Genomic_DNA"/>
</dbReference>
<proteinExistence type="predicted"/>
<name>A0AC61MQW5_9FIRM</name>
<evidence type="ECO:0000313" key="1">
    <source>
        <dbReference type="EMBL" id="QQK08075.1"/>
    </source>
</evidence>
<accession>A0AC61MQW5</accession>
<dbReference type="Proteomes" id="UP000595814">
    <property type="component" value="Chromosome"/>
</dbReference>
<reference evidence="1 2" key="1">
    <citation type="journal article" date="2022" name="Int. J. Syst. Evol. Microbiol.">
        <title>Miniphocaeibacter halophilus sp. nov., an ammonium-tolerant acetate-producing bacterium isolated from a biogas system.</title>
        <authorList>
            <person name="Schnurer A."/>
            <person name="Singh A."/>
            <person name="Bi S."/>
            <person name="Qiao W."/>
            <person name="Westerholm M."/>
        </authorList>
    </citation>
    <scope>NUCLEOTIDE SEQUENCE [LARGE SCALE GENOMIC DNA]</scope>
    <source>
        <strain evidence="1 2">AMB_01</strain>
    </source>
</reference>